<dbReference type="InterPro" id="IPR012347">
    <property type="entry name" value="Ferritin-like"/>
</dbReference>
<evidence type="ECO:0000313" key="1">
    <source>
        <dbReference type="EMBL" id="TWH78948.1"/>
    </source>
</evidence>
<dbReference type="Gene3D" id="1.20.1260.10">
    <property type="match status" value="1"/>
</dbReference>
<name>A0A562J704_9FIRM</name>
<dbReference type="RefSeq" id="WP_212633483.1">
    <property type="nucleotide sequence ID" value="NZ_VLKH01000007.1"/>
</dbReference>
<accession>A0A562J704</accession>
<sequence>MNLQNNTLAPHETLEVHELLRSELTCLKKLQANMSIVQDNELKQFMNEAMNSKQRSIEQLQQFIASGSAMNNGGMR</sequence>
<proteinExistence type="predicted"/>
<keyword evidence="2" id="KW-1185">Reference proteome</keyword>
<protein>
    <recommendedName>
        <fullName evidence="3">Spore coat protein</fullName>
    </recommendedName>
</protein>
<evidence type="ECO:0000313" key="2">
    <source>
        <dbReference type="Proteomes" id="UP000315343"/>
    </source>
</evidence>
<dbReference type="Proteomes" id="UP000315343">
    <property type="component" value="Unassembled WGS sequence"/>
</dbReference>
<dbReference type="EMBL" id="VLKH01000007">
    <property type="protein sequence ID" value="TWH78948.1"/>
    <property type="molecule type" value="Genomic_DNA"/>
</dbReference>
<comment type="caution">
    <text evidence="1">The sequence shown here is derived from an EMBL/GenBank/DDBJ whole genome shotgun (WGS) entry which is preliminary data.</text>
</comment>
<organism evidence="1 2">
    <name type="scientific">Sedimentibacter saalensis</name>
    <dbReference type="NCBI Taxonomy" id="130788"/>
    <lineage>
        <taxon>Bacteria</taxon>
        <taxon>Bacillati</taxon>
        <taxon>Bacillota</taxon>
        <taxon>Tissierellia</taxon>
        <taxon>Sedimentibacter</taxon>
    </lineage>
</organism>
<dbReference type="AlphaFoldDB" id="A0A562J704"/>
<reference evidence="1 2" key="1">
    <citation type="submission" date="2019-07" db="EMBL/GenBank/DDBJ databases">
        <title>Genomic Encyclopedia of Type Strains, Phase I: the one thousand microbial genomes (KMG-I) project.</title>
        <authorList>
            <person name="Kyrpides N."/>
        </authorList>
    </citation>
    <scope>NUCLEOTIDE SEQUENCE [LARGE SCALE GENOMIC DNA]</scope>
    <source>
        <strain evidence="1 2">DSM 13558</strain>
    </source>
</reference>
<evidence type="ECO:0008006" key="3">
    <source>
        <dbReference type="Google" id="ProtNLM"/>
    </source>
</evidence>
<gene>
    <name evidence="1" type="ORF">LY60_02472</name>
</gene>